<dbReference type="InterPro" id="IPR005149">
    <property type="entry name" value="Tscrpt_reg_PadR_N"/>
</dbReference>
<proteinExistence type="predicted"/>
<evidence type="ECO:0000313" key="3">
    <source>
        <dbReference type="Proteomes" id="UP000282574"/>
    </source>
</evidence>
<dbReference type="AlphaFoldDB" id="A0AB37U836"/>
<dbReference type="Proteomes" id="UP000282574">
    <property type="component" value="Unassembled WGS sequence"/>
</dbReference>
<dbReference type="SUPFAM" id="SSF46785">
    <property type="entry name" value="Winged helix' DNA-binding domain"/>
    <property type="match status" value="1"/>
</dbReference>
<reference evidence="2 3" key="1">
    <citation type="journal article" date="2019" name="Genome Biol. Evol.">
        <title>Day and night: Metabolic profiles and evolutionary relationships of six axenic non-marine cyanobacteria.</title>
        <authorList>
            <person name="Will S.E."/>
            <person name="Henke P."/>
            <person name="Boedeker C."/>
            <person name="Huang S."/>
            <person name="Brinkmann H."/>
            <person name="Rohde M."/>
            <person name="Jarek M."/>
            <person name="Friedl T."/>
            <person name="Seufert S."/>
            <person name="Schumacher M."/>
            <person name="Overmann J."/>
            <person name="Neumann-Schaal M."/>
            <person name="Petersen J."/>
        </authorList>
    </citation>
    <scope>NUCLEOTIDE SEQUENCE [LARGE SCALE GENOMIC DNA]</scope>
    <source>
        <strain evidence="2 3">SAG 39.79</strain>
    </source>
</reference>
<dbReference type="EMBL" id="RSCK01000231">
    <property type="protein sequence ID" value="RUS93322.1"/>
    <property type="molecule type" value="Genomic_DNA"/>
</dbReference>
<dbReference type="InterPro" id="IPR036388">
    <property type="entry name" value="WH-like_DNA-bd_sf"/>
</dbReference>
<gene>
    <name evidence="2" type="ORF">DSM107010_72620</name>
</gene>
<organism evidence="2 3">
    <name type="scientific">Chroococcidiopsis cubana SAG 39.79</name>
    <dbReference type="NCBI Taxonomy" id="388085"/>
    <lineage>
        <taxon>Bacteria</taxon>
        <taxon>Bacillati</taxon>
        <taxon>Cyanobacteriota</taxon>
        <taxon>Cyanophyceae</taxon>
        <taxon>Chroococcidiopsidales</taxon>
        <taxon>Chroococcidiopsidaceae</taxon>
        <taxon>Chroococcidiopsis</taxon>
    </lineage>
</organism>
<name>A0AB37U836_9CYAN</name>
<dbReference type="Pfam" id="PF03551">
    <property type="entry name" value="PadR"/>
    <property type="match status" value="1"/>
</dbReference>
<comment type="caution">
    <text evidence="2">The sequence shown here is derived from an EMBL/GenBank/DDBJ whole genome shotgun (WGS) entry which is preliminary data.</text>
</comment>
<dbReference type="RefSeq" id="WP_127025391.1">
    <property type="nucleotide sequence ID" value="NZ_RSCK01000231.1"/>
</dbReference>
<sequence length="131" mass="15214">MQLEDIRYFFTNPPPIYLCREQAVCYILSVLIQGESCGTGMIQQLECEYGNYRLSDTILYGALEFLESEGAICGSWRKGKGRGRPRRIYQLNPAWHDEARKLAALWRYFTTQQRQTRLSGEIRSPKRVAQS</sequence>
<accession>A0AB37U836</accession>
<dbReference type="InterPro" id="IPR036390">
    <property type="entry name" value="WH_DNA-bd_sf"/>
</dbReference>
<dbReference type="Gene3D" id="1.10.10.10">
    <property type="entry name" value="Winged helix-like DNA-binding domain superfamily/Winged helix DNA-binding domain"/>
    <property type="match status" value="1"/>
</dbReference>
<protein>
    <submittedName>
        <fullName evidence="2">Period-extender protein</fullName>
    </submittedName>
</protein>
<evidence type="ECO:0000259" key="1">
    <source>
        <dbReference type="Pfam" id="PF03551"/>
    </source>
</evidence>
<evidence type="ECO:0000313" key="2">
    <source>
        <dbReference type="EMBL" id="RUS93322.1"/>
    </source>
</evidence>
<keyword evidence="3" id="KW-1185">Reference proteome</keyword>
<feature type="domain" description="Transcription regulator PadR N-terminal" evidence="1">
    <location>
        <begin position="27"/>
        <end position="98"/>
    </location>
</feature>